<evidence type="ECO:0000256" key="1">
    <source>
        <dbReference type="SAM" id="SignalP"/>
    </source>
</evidence>
<name>A0A0V0SM59_9BILA</name>
<feature type="signal peptide" evidence="1">
    <location>
        <begin position="1"/>
        <end position="26"/>
    </location>
</feature>
<dbReference type="EMBL" id="JYDL01000002">
    <property type="protein sequence ID" value="KRX27782.1"/>
    <property type="molecule type" value="Genomic_DNA"/>
</dbReference>
<gene>
    <name evidence="2" type="ORF">T07_3742</name>
</gene>
<dbReference type="Proteomes" id="UP000054630">
    <property type="component" value="Unassembled WGS sequence"/>
</dbReference>
<sequence>MGQWATRYIASRFNLLRCCMLSAMSAENPVSQKCIEEKGTNIRYSACDFTKKLRHKDVEFRFHGSFLKIMWEMFDDHYPRMDFSQVYRSGVEFPRHENSGKTHLVGL</sequence>
<reference evidence="2 3" key="1">
    <citation type="submission" date="2015-01" db="EMBL/GenBank/DDBJ databases">
        <title>Evolution of Trichinella species and genotypes.</title>
        <authorList>
            <person name="Korhonen P.K."/>
            <person name="Edoardo P."/>
            <person name="Giuseppe L.R."/>
            <person name="Gasser R.B."/>
        </authorList>
    </citation>
    <scope>NUCLEOTIDE SEQUENCE [LARGE SCALE GENOMIC DNA]</scope>
    <source>
        <strain evidence="2">ISS37</strain>
    </source>
</reference>
<accession>A0A0V0SM59</accession>
<keyword evidence="3" id="KW-1185">Reference proteome</keyword>
<keyword evidence="1" id="KW-0732">Signal</keyword>
<comment type="caution">
    <text evidence="2">The sequence shown here is derived from an EMBL/GenBank/DDBJ whole genome shotgun (WGS) entry which is preliminary data.</text>
</comment>
<protein>
    <submittedName>
        <fullName evidence="2">Uncharacterized protein</fullName>
    </submittedName>
</protein>
<evidence type="ECO:0000313" key="2">
    <source>
        <dbReference type="EMBL" id="KRX27782.1"/>
    </source>
</evidence>
<dbReference type="AlphaFoldDB" id="A0A0V0SM59"/>
<feature type="chain" id="PRO_5006868727" evidence="1">
    <location>
        <begin position="27"/>
        <end position="107"/>
    </location>
</feature>
<organism evidence="2 3">
    <name type="scientific">Trichinella nelsoni</name>
    <dbReference type="NCBI Taxonomy" id="6336"/>
    <lineage>
        <taxon>Eukaryota</taxon>
        <taxon>Metazoa</taxon>
        <taxon>Ecdysozoa</taxon>
        <taxon>Nematoda</taxon>
        <taxon>Enoplea</taxon>
        <taxon>Dorylaimia</taxon>
        <taxon>Trichinellida</taxon>
        <taxon>Trichinellidae</taxon>
        <taxon>Trichinella</taxon>
    </lineage>
</organism>
<dbReference type="OrthoDB" id="10421418at2759"/>
<proteinExistence type="predicted"/>
<evidence type="ECO:0000313" key="3">
    <source>
        <dbReference type="Proteomes" id="UP000054630"/>
    </source>
</evidence>